<feature type="region of interest" description="Disordered" evidence="1">
    <location>
        <begin position="378"/>
        <end position="397"/>
    </location>
</feature>
<name>A0A9P7AED8_9AGAM</name>
<comment type="caution">
    <text evidence="2">The sequence shown here is derived from an EMBL/GenBank/DDBJ whole genome shotgun (WGS) entry which is preliminary data.</text>
</comment>
<evidence type="ECO:0000313" key="3">
    <source>
        <dbReference type="Proteomes" id="UP000719766"/>
    </source>
</evidence>
<dbReference type="OrthoDB" id="2693411at2759"/>
<feature type="region of interest" description="Disordered" evidence="1">
    <location>
        <begin position="296"/>
        <end position="372"/>
    </location>
</feature>
<accession>A0A9P7AED8</accession>
<evidence type="ECO:0000256" key="1">
    <source>
        <dbReference type="SAM" id="MobiDB-lite"/>
    </source>
</evidence>
<reference evidence="2" key="1">
    <citation type="journal article" date="2020" name="New Phytol.">
        <title>Comparative genomics reveals dynamic genome evolution in host specialist ectomycorrhizal fungi.</title>
        <authorList>
            <person name="Lofgren L.A."/>
            <person name="Nguyen N.H."/>
            <person name="Vilgalys R."/>
            <person name="Ruytinx J."/>
            <person name="Liao H.L."/>
            <person name="Branco S."/>
            <person name="Kuo A."/>
            <person name="LaButti K."/>
            <person name="Lipzen A."/>
            <person name="Andreopoulos W."/>
            <person name="Pangilinan J."/>
            <person name="Riley R."/>
            <person name="Hundley H."/>
            <person name="Na H."/>
            <person name="Barry K."/>
            <person name="Grigoriev I.V."/>
            <person name="Stajich J.E."/>
            <person name="Kennedy P.G."/>
        </authorList>
    </citation>
    <scope>NUCLEOTIDE SEQUENCE</scope>
    <source>
        <strain evidence="2">S12</strain>
    </source>
</reference>
<feature type="compositionally biased region" description="Polar residues" evidence="1">
    <location>
        <begin position="605"/>
        <end position="620"/>
    </location>
</feature>
<dbReference type="GeneID" id="64601224"/>
<feature type="compositionally biased region" description="Polar residues" evidence="1">
    <location>
        <begin position="579"/>
        <end position="589"/>
    </location>
</feature>
<feature type="region of interest" description="Disordered" evidence="1">
    <location>
        <begin position="535"/>
        <end position="677"/>
    </location>
</feature>
<feature type="compositionally biased region" description="Polar residues" evidence="1">
    <location>
        <begin position="645"/>
        <end position="664"/>
    </location>
</feature>
<feature type="compositionally biased region" description="Basic and acidic residues" evidence="1">
    <location>
        <begin position="299"/>
        <end position="311"/>
    </location>
</feature>
<feature type="compositionally biased region" description="Acidic residues" evidence="1">
    <location>
        <begin position="318"/>
        <end position="347"/>
    </location>
</feature>
<dbReference type="RefSeq" id="XP_041154946.1">
    <property type="nucleotide sequence ID" value="XM_041307460.1"/>
</dbReference>
<keyword evidence="3" id="KW-1185">Reference proteome</keyword>
<dbReference type="AlphaFoldDB" id="A0A9P7AED8"/>
<sequence length="850" mass="94488">MPAAKWTTNEQYVWLQDRLATYMVHAKERDYSHFWAPCRIAWFAQFPERAVIYPDIPMDVELTCEQEQVVKLTEQARETQLHTWFHWRVNKSKKNRSLKKKLTAFDDTLQPKRRAKSEAEIYSEMYYDERIKPLVMAEQEAGNVATSSKRMALGRKFSKELLEDETKEIKAEIREKYEEQLTHKKHAKRGKNILDDDGDGDNDDNDEELDVEAIMQGIDDLPVICQHFAKLVKQKTRFMVSFMFAGPDPRNDWDMTTLSCHPSETPQGDSFAELYQTADSDFLAAFQQYAEQIFPGNKRKPDTYSRNKVESSEIGGFTEEESEEREEDGEECEEDGDKDEEGEEDEPNVQSTDVKEESQLNVDEGEANQSMESAVTLPIPGASLGDASGAPDASSLGGSSVMHASMETTASYGTPNDASYYGMAMYDTQPQPMYGTHAMYGGQDRMYGTQGPTYDAQGTGHALLAGNSCLTESDVSLHSQGIAFPIQTSNYINFGIPPSNLFMPGAVTPEFSFDQGFQAANWNNQAWNMNNNNPAWNFGDGAEGGTPRGGLQDLLNSLPALPSPEPNEDSQPVLPSPNPILSTDNTSLPSIGKARMTTGRRVAQKGTQKGDSQKCPNTKSMIGRAAAKPSAETATQPSPIVCATKNKQPPGQAKSSSKKLSVTKPSPAHDQKKQPPAAKALADEAAATMNIALDTEVRRKRVPIKSRCNDLADAIGTNSVSFFAGKENLLEAEAPCLLKRCRTRAGAGLVSSYFTVHVKYPSHANHFPMLSDANPPTRRLGRIGPNVFPRTCPIRVPSRLASPTSPQRLMFIYMYFGSEILRRYFRLRVPHFYRGAVPRRLVVKPDIRSS</sequence>
<organism evidence="2 3">
    <name type="scientific">Suillus plorans</name>
    <dbReference type="NCBI Taxonomy" id="116603"/>
    <lineage>
        <taxon>Eukaryota</taxon>
        <taxon>Fungi</taxon>
        <taxon>Dikarya</taxon>
        <taxon>Basidiomycota</taxon>
        <taxon>Agaricomycotina</taxon>
        <taxon>Agaricomycetes</taxon>
        <taxon>Agaricomycetidae</taxon>
        <taxon>Boletales</taxon>
        <taxon>Suillineae</taxon>
        <taxon>Suillaceae</taxon>
        <taxon>Suillus</taxon>
    </lineage>
</organism>
<dbReference type="Proteomes" id="UP000719766">
    <property type="component" value="Unassembled WGS sequence"/>
</dbReference>
<dbReference type="EMBL" id="JABBWE010000077">
    <property type="protein sequence ID" value="KAG1787615.1"/>
    <property type="molecule type" value="Genomic_DNA"/>
</dbReference>
<evidence type="ECO:0000313" key="2">
    <source>
        <dbReference type="EMBL" id="KAG1787615.1"/>
    </source>
</evidence>
<gene>
    <name evidence="2" type="ORF">HD556DRAFT_1448631</name>
</gene>
<protein>
    <submittedName>
        <fullName evidence="2">Uncharacterized protein</fullName>
    </submittedName>
</protein>
<proteinExistence type="predicted"/>